<dbReference type="PROSITE" id="PS50887">
    <property type="entry name" value="GGDEF"/>
    <property type="match status" value="1"/>
</dbReference>
<dbReference type="Gene3D" id="3.30.450.20">
    <property type="entry name" value="PAS domain"/>
    <property type="match status" value="2"/>
</dbReference>
<dbReference type="SMART" id="SM00052">
    <property type="entry name" value="EAL"/>
    <property type="match status" value="1"/>
</dbReference>
<keyword evidence="1" id="KW-0812">Transmembrane</keyword>
<accession>A0A369AD49</accession>
<dbReference type="Pfam" id="PF00563">
    <property type="entry name" value="EAL"/>
    <property type="match status" value="1"/>
</dbReference>
<keyword evidence="1" id="KW-1133">Transmembrane helix</keyword>
<dbReference type="PANTHER" id="PTHR44757">
    <property type="entry name" value="DIGUANYLATE CYCLASE DGCP"/>
    <property type="match status" value="1"/>
</dbReference>
<dbReference type="InterPro" id="IPR029787">
    <property type="entry name" value="Nucleotide_cyclase"/>
</dbReference>
<dbReference type="PANTHER" id="PTHR44757:SF2">
    <property type="entry name" value="BIOFILM ARCHITECTURE MAINTENANCE PROTEIN MBAA"/>
    <property type="match status" value="1"/>
</dbReference>
<dbReference type="SMART" id="SM00086">
    <property type="entry name" value="PAC"/>
    <property type="match status" value="2"/>
</dbReference>
<evidence type="ECO:0000259" key="4">
    <source>
        <dbReference type="PROSITE" id="PS50883"/>
    </source>
</evidence>
<dbReference type="InterPro" id="IPR000014">
    <property type="entry name" value="PAS"/>
</dbReference>
<dbReference type="SUPFAM" id="SSF55073">
    <property type="entry name" value="Nucleotide cyclase"/>
    <property type="match status" value="1"/>
</dbReference>
<feature type="domain" description="PAS" evidence="2">
    <location>
        <begin position="209"/>
        <end position="251"/>
    </location>
</feature>
<keyword evidence="7" id="KW-1185">Reference proteome</keyword>
<dbReference type="Pfam" id="PF08447">
    <property type="entry name" value="PAS_3"/>
    <property type="match status" value="1"/>
</dbReference>
<dbReference type="Gene3D" id="3.30.70.270">
    <property type="match status" value="1"/>
</dbReference>
<feature type="transmembrane region" description="Helical" evidence="1">
    <location>
        <begin position="21"/>
        <end position="41"/>
    </location>
</feature>
<sequence length="771" mass="85758">MDSSSKAVSGQRHSSGFSALLKRYGPGLLPGLLVALAGGAFGYSLGSGFVAGLSLALALLIVLLWRQHLQVRESEAALRTTERRFLRLFDHAAVGISLSETHTGRFERVNQRFCDIVGYPMQELLQLDFTHISHPDDLVQDLAQMRRLHAGEISEYRLEKRYFHKDGRQIWVDLSVAALWEHGATPDYHVAVVQDITQRKQMEQALRENESRLRMVLQRLPVGVCLLEADGRLSYRNEEFVRISGYTEQEVPTLAAWWEHAYPDLGLRAHYQELWAELSHTAMLSDGTIPAAEYLIHCKDGRQRPVEVTGVPLGERMVVSMRDLSERKAAAEEIHNLAFYDLLTQLPNRRLLRDRLQQALVTASRHGALGALLLLDIDDFKTLNETQGHEKGDALLRQVAQRLREVVPGDDTVARLGGDEFAVLLADLGDTAHEAALRSGAVGEKILAALRQPFDLDGEVHHSSISMGVTLFSGQDAAETVNELLKRADLAMYQAKAAGRDTLCFYEPAMQASVTARAALEADMRTALAQGQFVLYYQPQWERERIVGAEALLRWLHPHDGFVSPAQFIPLAEQSGLIVPLGTWVLQQACAQLALWAQEPALAQLTLAVNVSPRQFRQSDFVAQVLAALASHGTDPRRLKLELTEGLLLEDTEATIAKMGELKRYGVGFALDDFGTGYSSLAYLKRLPFDQLKIDQSFVRDVLTDPNDAAIARTIVALGASLGLSVMAEGVETEAQRAFLERHQCHSWQGYLLGRPMPEQDFEHTVRAQAH</sequence>
<organism evidence="6 7">
    <name type="scientific">Extensimonas vulgaris</name>
    <dbReference type="NCBI Taxonomy" id="1031594"/>
    <lineage>
        <taxon>Bacteria</taxon>
        <taxon>Pseudomonadati</taxon>
        <taxon>Pseudomonadota</taxon>
        <taxon>Betaproteobacteria</taxon>
        <taxon>Burkholderiales</taxon>
        <taxon>Comamonadaceae</taxon>
        <taxon>Extensimonas</taxon>
    </lineage>
</organism>
<comment type="caution">
    <text evidence="6">The sequence shown here is derived from an EMBL/GenBank/DDBJ whole genome shotgun (WGS) entry which is preliminary data.</text>
</comment>
<dbReference type="SMART" id="SM00091">
    <property type="entry name" value="PAS"/>
    <property type="match status" value="2"/>
</dbReference>
<dbReference type="PROSITE" id="PS50113">
    <property type="entry name" value="PAC"/>
    <property type="match status" value="1"/>
</dbReference>
<dbReference type="Gene3D" id="3.20.20.450">
    <property type="entry name" value="EAL domain"/>
    <property type="match status" value="1"/>
</dbReference>
<dbReference type="InterPro" id="IPR035919">
    <property type="entry name" value="EAL_sf"/>
</dbReference>
<dbReference type="NCBIfam" id="TIGR00254">
    <property type="entry name" value="GGDEF"/>
    <property type="match status" value="1"/>
</dbReference>
<feature type="domain" description="EAL" evidence="4">
    <location>
        <begin position="517"/>
        <end position="770"/>
    </location>
</feature>
<dbReference type="InterPro" id="IPR052155">
    <property type="entry name" value="Biofilm_reg_signaling"/>
</dbReference>
<dbReference type="FunFam" id="3.20.20.450:FF:000001">
    <property type="entry name" value="Cyclic di-GMP phosphodiesterase yahA"/>
    <property type="match status" value="1"/>
</dbReference>
<evidence type="ECO:0000259" key="5">
    <source>
        <dbReference type="PROSITE" id="PS50887"/>
    </source>
</evidence>
<proteinExistence type="predicted"/>
<dbReference type="EMBL" id="QPJU01000016">
    <property type="protein sequence ID" value="RCX07290.1"/>
    <property type="molecule type" value="Genomic_DNA"/>
</dbReference>
<evidence type="ECO:0000313" key="6">
    <source>
        <dbReference type="EMBL" id="RCX07290.1"/>
    </source>
</evidence>
<protein>
    <submittedName>
        <fullName evidence="6">PAS domain S-box-containing protein/diguanylate cyclase (GGDEF)-like protein</fullName>
    </submittedName>
</protein>
<evidence type="ECO:0000313" key="7">
    <source>
        <dbReference type="Proteomes" id="UP000252174"/>
    </source>
</evidence>
<dbReference type="SUPFAM" id="SSF141868">
    <property type="entry name" value="EAL domain-like"/>
    <property type="match status" value="1"/>
</dbReference>
<dbReference type="OrthoDB" id="9813903at2"/>
<dbReference type="InterPro" id="IPR001633">
    <property type="entry name" value="EAL_dom"/>
</dbReference>
<evidence type="ECO:0000256" key="1">
    <source>
        <dbReference type="SAM" id="Phobius"/>
    </source>
</evidence>
<evidence type="ECO:0000259" key="3">
    <source>
        <dbReference type="PROSITE" id="PS50113"/>
    </source>
</evidence>
<dbReference type="SUPFAM" id="SSF55785">
    <property type="entry name" value="PYP-like sensor domain (PAS domain)"/>
    <property type="match status" value="2"/>
</dbReference>
<feature type="domain" description="PAC" evidence="3">
    <location>
        <begin position="156"/>
        <end position="208"/>
    </location>
</feature>
<dbReference type="InterPro" id="IPR000160">
    <property type="entry name" value="GGDEF_dom"/>
</dbReference>
<gene>
    <name evidence="6" type="ORF">DFR45_11613</name>
</gene>
<reference evidence="6 7" key="1">
    <citation type="submission" date="2018-07" db="EMBL/GenBank/DDBJ databases">
        <title>Genomic Encyclopedia of Type Strains, Phase IV (KMG-IV): sequencing the most valuable type-strain genomes for metagenomic binning, comparative biology and taxonomic classification.</title>
        <authorList>
            <person name="Goeker M."/>
        </authorList>
    </citation>
    <scope>NUCLEOTIDE SEQUENCE [LARGE SCALE GENOMIC DNA]</scope>
    <source>
        <strain evidence="6 7">DSM 100911</strain>
    </source>
</reference>
<dbReference type="InterPro" id="IPR013655">
    <property type="entry name" value="PAS_fold_3"/>
</dbReference>
<keyword evidence="1" id="KW-0472">Membrane</keyword>
<dbReference type="Proteomes" id="UP000252174">
    <property type="component" value="Unassembled WGS sequence"/>
</dbReference>
<dbReference type="InterPro" id="IPR035965">
    <property type="entry name" value="PAS-like_dom_sf"/>
</dbReference>
<dbReference type="InterPro" id="IPR001610">
    <property type="entry name" value="PAC"/>
</dbReference>
<dbReference type="AlphaFoldDB" id="A0A369AD49"/>
<dbReference type="Pfam" id="PF00990">
    <property type="entry name" value="GGDEF"/>
    <property type="match status" value="1"/>
</dbReference>
<dbReference type="PROSITE" id="PS50112">
    <property type="entry name" value="PAS"/>
    <property type="match status" value="2"/>
</dbReference>
<dbReference type="InterPro" id="IPR000700">
    <property type="entry name" value="PAS-assoc_C"/>
</dbReference>
<dbReference type="NCBIfam" id="TIGR00229">
    <property type="entry name" value="sensory_box"/>
    <property type="match status" value="2"/>
</dbReference>
<dbReference type="CDD" id="cd01948">
    <property type="entry name" value="EAL"/>
    <property type="match status" value="1"/>
</dbReference>
<feature type="domain" description="PAS" evidence="2">
    <location>
        <begin position="81"/>
        <end position="137"/>
    </location>
</feature>
<dbReference type="Pfam" id="PF13426">
    <property type="entry name" value="PAS_9"/>
    <property type="match status" value="1"/>
</dbReference>
<evidence type="ECO:0000259" key="2">
    <source>
        <dbReference type="PROSITE" id="PS50112"/>
    </source>
</evidence>
<dbReference type="InterPro" id="IPR043128">
    <property type="entry name" value="Rev_trsase/Diguanyl_cyclase"/>
</dbReference>
<dbReference type="CDD" id="cd00130">
    <property type="entry name" value="PAS"/>
    <property type="match status" value="2"/>
</dbReference>
<feature type="transmembrane region" description="Helical" evidence="1">
    <location>
        <begin position="47"/>
        <end position="65"/>
    </location>
</feature>
<dbReference type="SMART" id="SM00267">
    <property type="entry name" value="GGDEF"/>
    <property type="match status" value="1"/>
</dbReference>
<feature type="domain" description="GGDEF" evidence="5">
    <location>
        <begin position="368"/>
        <end position="508"/>
    </location>
</feature>
<dbReference type="CDD" id="cd01949">
    <property type="entry name" value="GGDEF"/>
    <property type="match status" value="1"/>
</dbReference>
<name>A0A369AD49_9BURK</name>
<dbReference type="PROSITE" id="PS50883">
    <property type="entry name" value="EAL"/>
    <property type="match status" value="1"/>
</dbReference>